<dbReference type="Proteomes" id="UP000663923">
    <property type="component" value="Chromosome"/>
</dbReference>
<sequence length="193" mass="21016">MADDMSNGYNAIAEEFIAVRSEVGRIVVMNWAATLPAGGSIVDVGAGSGEPLTSVLIDSGLVVSAIDASPKMVRAFRRRFQGVEVACEAAERSSFFDQTFDAILAVGLVFLLPPDRQYELFSRMTGALKREGRMLFSAPHQVCTWDDVLTGRRSWSLGEEEYGHILTNCGLQLTNQLTDEGGTHYFEAQKASS</sequence>
<dbReference type="InterPro" id="IPR041698">
    <property type="entry name" value="Methyltransf_25"/>
</dbReference>
<dbReference type="GO" id="GO:0008168">
    <property type="term" value="F:methyltransferase activity"/>
    <property type="evidence" value="ECO:0007669"/>
    <property type="project" value="UniProtKB-KW"/>
</dbReference>
<dbReference type="RefSeq" id="WP_207989680.1">
    <property type="nucleotide sequence ID" value="NZ_CP071794.1"/>
</dbReference>
<proteinExistence type="predicted"/>
<keyword evidence="2" id="KW-0808">Transferase</keyword>
<dbReference type="GO" id="GO:0032259">
    <property type="term" value="P:methylation"/>
    <property type="evidence" value="ECO:0007669"/>
    <property type="project" value="UniProtKB-KW"/>
</dbReference>
<gene>
    <name evidence="2" type="ORF">J4G78_07220</name>
</gene>
<feature type="domain" description="Methyltransferase" evidence="1">
    <location>
        <begin position="41"/>
        <end position="132"/>
    </location>
</feature>
<dbReference type="Pfam" id="PF13649">
    <property type="entry name" value="Methyltransf_25"/>
    <property type="match status" value="1"/>
</dbReference>
<protein>
    <submittedName>
        <fullName evidence="2">Class I SAM-dependent methyltransferase</fullName>
    </submittedName>
</protein>
<dbReference type="EMBL" id="CP071794">
    <property type="protein sequence ID" value="QTD57313.1"/>
    <property type="molecule type" value="Genomic_DNA"/>
</dbReference>
<dbReference type="CDD" id="cd02440">
    <property type="entry name" value="AdoMet_MTases"/>
    <property type="match status" value="1"/>
</dbReference>
<evidence type="ECO:0000259" key="1">
    <source>
        <dbReference type="Pfam" id="PF13649"/>
    </source>
</evidence>
<evidence type="ECO:0000313" key="2">
    <source>
        <dbReference type="EMBL" id="QTD57313.1"/>
    </source>
</evidence>
<keyword evidence="2" id="KW-0489">Methyltransferase</keyword>
<accession>A0ABX7TAQ1</accession>
<keyword evidence="3" id="KW-1185">Reference proteome</keyword>
<name>A0ABX7TAQ1_9SPHN</name>
<dbReference type="Gene3D" id="3.40.50.150">
    <property type="entry name" value="Vaccinia Virus protein VP39"/>
    <property type="match status" value="1"/>
</dbReference>
<dbReference type="InterPro" id="IPR029063">
    <property type="entry name" value="SAM-dependent_MTases_sf"/>
</dbReference>
<reference evidence="2 3" key="1">
    <citation type="submission" date="2021-03" db="EMBL/GenBank/DDBJ databases">
        <title>Complete genome of Parasphingorhabdus_sp.JHSY0214.</title>
        <authorList>
            <person name="Yoo J.H."/>
            <person name="Bae J.W."/>
        </authorList>
    </citation>
    <scope>NUCLEOTIDE SEQUENCE [LARGE SCALE GENOMIC DNA]</scope>
    <source>
        <strain evidence="2 3">JHSY0214</strain>
    </source>
</reference>
<dbReference type="SUPFAM" id="SSF53335">
    <property type="entry name" value="S-adenosyl-L-methionine-dependent methyltransferases"/>
    <property type="match status" value="1"/>
</dbReference>
<evidence type="ECO:0000313" key="3">
    <source>
        <dbReference type="Proteomes" id="UP000663923"/>
    </source>
</evidence>
<organism evidence="2 3">
    <name type="scientific">Parasphingorhabdus cellanae</name>
    <dbReference type="NCBI Taxonomy" id="2806553"/>
    <lineage>
        <taxon>Bacteria</taxon>
        <taxon>Pseudomonadati</taxon>
        <taxon>Pseudomonadota</taxon>
        <taxon>Alphaproteobacteria</taxon>
        <taxon>Sphingomonadales</taxon>
        <taxon>Sphingomonadaceae</taxon>
        <taxon>Parasphingorhabdus</taxon>
    </lineage>
</organism>